<feature type="chain" id="PRO_5040471747" description="AA9 family lytic polysaccharide monooxygenase" evidence="7">
    <location>
        <begin position="18"/>
        <end position="250"/>
    </location>
</feature>
<keyword evidence="6" id="KW-0119">Carbohydrate metabolism</keyword>
<keyword evidence="9" id="KW-0378">Hydrolase</keyword>
<evidence type="ECO:0000313" key="9">
    <source>
        <dbReference type="EMBL" id="KAG9232414.1"/>
    </source>
</evidence>
<comment type="cofactor">
    <cofactor evidence="1">
        <name>Cu(2+)</name>
        <dbReference type="ChEBI" id="CHEBI:29036"/>
    </cofactor>
</comment>
<protein>
    <recommendedName>
        <fullName evidence="6">AA9 family lytic polysaccharide monooxygenase</fullName>
        <ecNumber evidence="6">1.14.99.56</ecNumber>
    </recommendedName>
    <alternativeName>
        <fullName evidence="6">Endo-beta-1,4-glucanase</fullName>
    </alternativeName>
    <alternativeName>
        <fullName evidence="6">Glycosyl hydrolase 61 family protein</fullName>
    </alternativeName>
</protein>
<dbReference type="OrthoDB" id="2525337at2759"/>
<evidence type="ECO:0000256" key="3">
    <source>
        <dbReference type="ARBA" id="ARBA00022525"/>
    </source>
</evidence>
<keyword evidence="7" id="KW-0732">Signal</keyword>
<dbReference type="InterPro" id="IPR049892">
    <property type="entry name" value="AA9"/>
</dbReference>
<evidence type="ECO:0000256" key="1">
    <source>
        <dbReference type="ARBA" id="ARBA00001973"/>
    </source>
</evidence>
<keyword evidence="6" id="KW-0624">Polysaccharide degradation</keyword>
<comment type="function">
    <text evidence="6">Lytic polysaccharide monooxygenase (LMPO) that depolymerizes crystalline and amorphous polysaccharides via the oxidation of scissile alpha- or beta-(1-4)-glycosidic bonds, yielding C1 and/or C4 oxidation products. Catalysis by LPMOs requires the reduction of the active-site copper from Cu(II) to Cu(I) by a reducing agent and H(2)O(2) or O(2) as a cosubstrate.</text>
</comment>
<keyword evidence="5" id="KW-0325">Glycoprotein</keyword>
<keyword evidence="10" id="KW-1185">Reference proteome</keyword>
<dbReference type="EC" id="1.14.99.56" evidence="6"/>
<dbReference type="EMBL" id="MU251549">
    <property type="protein sequence ID" value="KAG9232414.1"/>
    <property type="molecule type" value="Genomic_DNA"/>
</dbReference>
<comment type="subcellular location">
    <subcellularLocation>
        <location evidence="2 6">Secreted</location>
    </subcellularLocation>
</comment>
<name>A0A9P7YES6_9HELO</name>
<comment type="catalytic activity">
    <reaction evidence="6">
        <text>[(1-&gt;4)-beta-D-glucosyl]n+m + reduced acceptor + O2 = 4-dehydro-beta-D-glucosyl-[(1-&gt;4)-beta-D-glucosyl]n-1 + [(1-&gt;4)-beta-D-glucosyl]m + acceptor + H2O.</text>
        <dbReference type="EC" id="1.14.99.56"/>
    </reaction>
</comment>
<dbReference type="GO" id="GO:0030245">
    <property type="term" value="P:cellulose catabolic process"/>
    <property type="evidence" value="ECO:0007669"/>
    <property type="project" value="UniProtKB-UniRule"/>
</dbReference>
<dbReference type="InterPro" id="IPR005103">
    <property type="entry name" value="AA9_LPMO"/>
</dbReference>
<dbReference type="GO" id="GO:0008810">
    <property type="term" value="F:cellulase activity"/>
    <property type="evidence" value="ECO:0007669"/>
    <property type="project" value="UniProtKB-UniRule"/>
</dbReference>
<evidence type="ECO:0000313" key="10">
    <source>
        <dbReference type="Proteomes" id="UP000824998"/>
    </source>
</evidence>
<organism evidence="9 10">
    <name type="scientific">Amylocarpus encephaloides</name>
    <dbReference type="NCBI Taxonomy" id="45428"/>
    <lineage>
        <taxon>Eukaryota</taxon>
        <taxon>Fungi</taxon>
        <taxon>Dikarya</taxon>
        <taxon>Ascomycota</taxon>
        <taxon>Pezizomycotina</taxon>
        <taxon>Leotiomycetes</taxon>
        <taxon>Helotiales</taxon>
        <taxon>Helotiales incertae sedis</taxon>
        <taxon>Amylocarpus</taxon>
    </lineage>
</organism>
<dbReference type="Pfam" id="PF03443">
    <property type="entry name" value="AA9"/>
    <property type="match status" value="1"/>
</dbReference>
<dbReference type="AlphaFoldDB" id="A0A9P7YES6"/>
<feature type="domain" description="Auxiliary Activity family 9 catalytic" evidence="8">
    <location>
        <begin position="18"/>
        <end position="228"/>
    </location>
</feature>
<dbReference type="GO" id="GO:0030248">
    <property type="term" value="F:cellulose binding"/>
    <property type="evidence" value="ECO:0007669"/>
    <property type="project" value="UniProtKB-UniRule"/>
</dbReference>
<dbReference type="Proteomes" id="UP000824998">
    <property type="component" value="Unassembled WGS sequence"/>
</dbReference>
<dbReference type="CDD" id="cd21175">
    <property type="entry name" value="LPMO_AA9"/>
    <property type="match status" value="1"/>
</dbReference>
<gene>
    <name evidence="9" type="ORF">BJ875DRAFT_79563</name>
</gene>
<sequence length="250" mass="26589">MKSSLLSLLLAASSINAHGMWQKLRVNGVDQGQNVAIRPPSSNYPIQQVSSSAIACNSGLRNPVSTAVVRVPAGARVGSWFQHVIGGAQGPYDPDNPIASSHKGPITVYLAKVDNAGTASNYNALSWFKVAEEGLNTQTSKWAVDSMIQGQGWWDFTMPSCVAPGQYLMRIELLALHSAYSVNGAQFYVSCANIEVTGSGTSTGTNMVRFPGAYQSNDPGIQINIYAGMPSQPNNGNKPYPIPGPKPLMC</sequence>
<reference evidence="9" key="1">
    <citation type="journal article" date="2021" name="IMA Fungus">
        <title>Genomic characterization of three marine fungi, including Emericellopsis atlantica sp. nov. with signatures of a generalist lifestyle and marine biomass degradation.</title>
        <authorList>
            <person name="Hagestad O.C."/>
            <person name="Hou L."/>
            <person name="Andersen J.H."/>
            <person name="Hansen E.H."/>
            <person name="Altermark B."/>
            <person name="Li C."/>
            <person name="Kuhnert E."/>
            <person name="Cox R.J."/>
            <person name="Crous P.W."/>
            <person name="Spatafora J.W."/>
            <person name="Lail K."/>
            <person name="Amirebrahimi M."/>
            <person name="Lipzen A."/>
            <person name="Pangilinan J."/>
            <person name="Andreopoulos W."/>
            <person name="Hayes R.D."/>
            <person name="Ng V."/>
            <person name="Grigoriev I.V."/>
            <person name="Jackson S.A."/>
            <person name="Sutton T.D.S."/>
            <person name="Dobson A.D.W."/>
            <person name="Rama T."/>
        </authorList>
    </citation>
    <scope>NUCLEOTIDE SEQUENCE</scope>
    <source>
        <strain evidence="9">TRa018bII</strain>
    </source>
</reference>
<comment type="caution">
    <text evidence="9">The sequence shown here is derived from an EMBL/GenBank/DDBJ whole genome shotgun (WGS) entry which is preliminary data.</text>
</comment>
<dbReference type="GO" id="GO:0005576">
    <property type="term" value="C:extracellular region"/>
    <property type="evidence" value="ECO:0007669"/>
    <property type="project" value="UniProtKB-SubCell"/>
</dbReference>
<evidence type="ECO:0000256" key="4">
    <source>
        <dbReference type="ARBA" id="ARBA00023157"/>
    </source>
</evidence>
<accession>A0A9P7YES6</accession>
<proteinExistence type="predicted"/>
<evidence type="ECO:0000259" key="8">
    <source>
        <dbReference type="Pfam" id="PF03443"/>
    </source>
</evidence>
<keyword evidence="6" id="KW-0136">Cellulose degradation</keyword>
<dbReference type="PANTHER" id="PTHR33353">
    <property type="entry name" value="PUTATIVE (AFU_ORTHOLOGUE AFUA_1G12560)-RELATED"/>
    <property type="match status" value="1"/>
</dbReference>
<feature type="signal peptide" evidence="7">
    <location>
        <begin position="1"/>
        <end position="17"/>
    </location>
</feature>
<evidence type="ECO:0000256" key="5">
    <source>
        <dbReference type="ARBA" id="ARBA00023180"/>
    </source>
</evidence>
<comment type="domain">
    <text evidence="6">Has a modular structure: an endo-beta-1,4-glucanase catalytic module at the N-terminus, a linker rich in serines and threonines, and a C-terminal carbohydrate-binding module (CBM).</text>
</comment>
<dbReference type="PANTHER" id="PTHR33353:SF13">
    <property type="entry name" value="ENDOGLUCANASE II"/>
    <property type="match status" value="1"/>
</dbReference>
<evidence type="ECO:0000256" key="2">
    <source>
        <dbReference type="ARBA" id="ARBA00004613"/>
    </source>
</evidence>
<evidence type="ECO:0000256" key="6">
    <source>
        <dbReference type="RuleBase" id="RU368122"/>
    </source>
</evidence>
<keyword evidence="4 6" id="KW-1015">Disulfide bond</keyword>
<keyword evidence="3 6" id="KW-0964">Secreted</keyword>
<dbReference type="Gene3D" id="2.70.50.70">
    <property type="match status" value="1"/>
</dbReference>
<evidence type="ECO:0000256" key="7">
    <source>
        <dbReference type="SAM" id="SignalP"/>
    </source>
</evidence>